<dbReference type="Proteomes" id="UP000316801">
    <property type="component" value="Unassembled WGS sequence"/>
</dbReference>
<evidence type="ECO:0000313" key="2">
    <source>
        <dbReference type="EMBL" id="TRL39450.1"/>
    </source>
</evidence>
<accession>A0A549TC38</accession>
<evidence type="ECO:0000259" key="1">
    <source>
        <dbReference type="Pfam" id="PF03061"/>
    </source>
</evidence>
<dbReference type="AlphaFoldDB" id="A0A549TC38"/>
<protein>
    <submittedName>
        <fullName evidence="2">Acyl-CoA thioesterase</fullName>
    </submittedName>
</protein>
<organism evidence="2 3">
    <name type="scientific">Rhizobium straminoryzae</name>
    <dbReference type="NCBI Taxonomy" id="1387186"/>
    <lineage>
        <taxon>Bacteria</taxon>
        <taxon>Pseudomonadati</taxon>
        <taxon>Pseudomonadota</taxon>
        <taxon>Alphaproteobacteria</taxon>
        <taxon>Hyphomicrobiales</taxon>
        <taxon>Rhizobiaceae</taxon>
        <taxon>Rhizobium/Agrobacterium group</taxon>
        <taxon>Rhizobium</taxon>
    </lineage>
</organism>
<proteinExistence type="predicted"/>
<dbReference type="EMBL" id="VJMG01000021">
    <property type="protein sequence ID" value="TRL39450.1"/>
    <property type="molecule type" value="Genomic_DNA"/>
</dbReference>
<dbReference type="Pfam" id="PF03061">
    <property type="entry name" value="4HBT"/>
    <property type="match status" value="1"/>
</dbReference>
<dbReference type="GO" id="GO:0016790">
    <property type="term" value="F:thiolester hydrolase activity"/>
    <property type="evidence" value="ECO:0007669"/>
    <property type="project" value="UniProtKB-ARBA"/>
</dbReference>
<dbReference type="Gene3D" id="3.10.129.10">
    <property type="entry name" value="Hotdog Thioesterase"/>
    <property type="match status" value="1"/>
</dbReference>
<comment type="caution">
    <text evidence="2">The sequence shown here is derived from an EMBL/GenBank/DDBJ whole genome shotgun (WGS) entry which is preliminary data.</text>
</comment>
<keyword evidence="3" id="KW-1185">Reference proteome</keyword>
<dbReference type="InterPro" id="IPR006683">
    <property type="entry name" value="Thioestr_dom"/>
</dbReference>
<dbReference type="SUPFAM" id="SSF54637">
    <property type="entry name" value="Thioesterase/thiol ester dehydrase-isomerase"/>
    <property type="match status" value="1"/>
</dbReference>
<dbReference type="InterPro" id="IPR029069">
    <property type="entry name" value="HotDog_dom_sf"/>
</dbReference>
<name>A0A549TC38_9HYPH</name>
<evidence type="ECO:0000313" key="3">
    <source>
        <dbReference type="Proteomes" id="UP000316801"/>
    </source>
</evidence>
<feature type="domain" description="Thioesterase" evidence="1">
    <location>
        <begin position="5"/>
        <end position="74"/>
    </location>
</feature>
<reference evidence="2 3" key="1">
    <citation type="submission" date="2019-07" db="EMBL/GenBank/DDBJ databases">
        <title>Ln-dependent methylotrophs.</title>
        <authorList>
            <person name="Tani A."/>
        </authorList>
    </citation>
    <scope>NUCLEOTIDE SEQUENCE [LARGE SCALE GENOMIC DNA]</scope>
    <source>
        <strain evidence="2 3">SM12</strain>
    </source>
</reference>
<gene>
    <name evidence="2" type="ORF">FNA46_09395</name>
</gene>
<sequence>MHSFAYISYAEEALADFWAAHAPDMPLPAFGVSRVGCQLHRALQVGETVTTAVRVSKIGGKTAGFSILMERGTELVAEAEIVWAACNPDTGEPIPLPEDLRDWLYKYLE</sequence>